<dbReference type="AlphaFoldDB" id="A0A1E3GZN0"/>
<keyword evidence="3" id="KW-1003">Cell membrane</keyword>
<dbReference type="EMBL" id="MCRJ01000116">
    <property type="protein sequence ID" value="ODN69016.1"/>
    <property type="molecule type" value="Genomic_DNA"/>
</dbReference>
<evidence type="ECO:0000256" key="2">
    <source>
        <dbReference type="ARBA" id="ARBA00012282"/>
    </source>
</evidence>
<evidence type="ECO:0000256" key="10">
    <source>
        <dbReference type="SAM" id="Phobius"/>
    </source>
</evidence>
<proteinExistence type="predicted"/>
<dbReference type="InterPro" id="IPR024744">
    <property type="entry name" value="CSS-motif_dom"/>
</dbReference>
<reference evidence="12 13" key="1">
    <citation type="submission" date="2016-07" db="EMBL/GenBank/DDBJ databases">
        <title>Draft Genome Sequence of Methylobrevis pamukkalensis PK2.</title>
        <authorList>
            <person name="Vasilenko O.V."/>
            <person name="Doronina N.V."/>
            <person name="Shmareva M.N."/>
            <person name="Tarlachkov S.V."/>
            <person name="Mustakhimov I."/>
            <person name="Trotsenko Y.A."/>
        </authorList>
    </citation>
    <scope>NUCLEOTIDE SEQUENCE [LARGE SCALE GENOMIC DNA]</scope>
    <source>
        <strain evidence="12 13">PK2</strain>
    </source>
</reference>
<dbReference type="SUPFAM" id="SSF141868">
    <property type="entry name" value="EAL domain-like"/>
    <property type="match status" value="1"/>
</dbReference>
<evidence type="ECO:0000256" key="6">
    <source>
        <dbReference type="ARBA" id="ARBA00022801"/>
    </source>
</evidence>
<keyword evidence="6" id="KW-0378">Hydrolase</keyword>
<evidence type="ECO:0000259" key="11">
    <source>
        <dbReference type="PROSITE" id="PS50883"/>
    </source>
</evidence>
<keyword evidence="7 10" id="KW-1133">Transmembrane helix</keyword>
<evidence type="ECO:0000256" key="8">
    <source>
        <dbReference type="ARBA" id="ARBA00023136"/>
    </source>
</evidence>
<feature type="transmembrane region" description="Helical" evidence="10">
    <location>
        <begin position="238"/>
        <end position="260"/>
    </location>
</feature>
<keyword evidence="4" id="KW-0973">c-di-GMP</keyword>
<dbReference type="OrthoDB" id="9814202at2"/>
<dbReference type="PROSITE" id="PS51257">
    <property type="entry name" value="PROKAR_LIPOPROTEIN"/>
    <property type="match status" value="1"/>
</dbReference>
<evidence type="ECO:0000256" key="3">
    <source>
        <dbReference type="ARBA" id="ARBA00022475"/>
    </source>
</evidence>
<comment type="subcellular location">
    <subcellularLocation>
        <location evidence="1">Cell membrane</location>
        <topology evidence="1">Multi-pass membrane protein</topology>
    </subcellularLocation>
</comment>
<comment type="caution">
    <text evidence="12">The sequence shown here is derived from an EMBL/GenBank/DDBJ whole genome shotgun (WGS) entry which is preliminary data.</text>
</comment>
<evidence type="ECO:0000313" key="13">
    <source>
        <dbReference type="Proteomes" id="UP000094622"/>
    </source>
</evidence>
<evidence type="ECO:0000313" key="12">
    <source>
        <dbReference type="EMBL" id="ODN69016.1"/>
    </source>
</evidence>
<dbReference type="Gene3D" id="3.20.20.450">
    <property type="entry name" value="EAL domain"/>
    <property type="match status" value="1"/>
</dbReference>
<dbReference type="GO" id="GO:0071111">
    <property type="term" value="F:cyclic-guanylate-specific phosphodiesterase activity"/>
    <property type="evidence" value="ECO:0007669"/>
    <property type="project" value="UniProtKB-EC"/>
</dbReference>
<dbReference type="EC" id="3.1.4.52" evidence="2"/>
<keyword evidence="5 10" id="KW-0812">Transmembrane</keyword>
<sequence length="556" mass="60104">MFRKFQPAVIIVLACSGALLPAVLGYAYLMADARERASAQNRALSAEMVSRAETVIDNSLSQLRRIAAIGGFACTPDTVAMLRRVQYASYTVKNVGPLDERGAFLCTELGERESAPISEPIPISDSVTLTVVEASSIARRTALIAYQPPDRPKVGVLVTPETLAVDLIPAGQRQETSAVLEFGSLANAAVVVASQESLAAAAPATGEIIEARVCSDRLPLCGIVTTPFALTWNTYDSMMIFVALGSVLCSVLATFGGGLLQRRATSLESRMRRALKAGAFVPFFQPIVNLRTGEVDGCEVLVRWKTAGGGHVAPSEFIECAERSGMILEITDRLIAQAPLDLKEVCLERPGFKIGFNLVDRHFDSFRIVNTIETCFDRAGLPVSHAAVEVTERRPLPNIQRAQVVIRKLQALGIKVALDDAGTGHSGLANLQQLGMNTIKIDKVFVDAITSEDAASPFIDSLVSIAGHLEMDVVAEGVETYEQLLFLREHGVQRAQGYLFGRPVPCNEFIALLRRAEDPRRNVEQGDEDLQALIAPLRVPHPTPLPGTRHRHPAVA</sequence>
<keyword evidence="8 10" id="KW-0472">Membrane</keyword>
<dbReference type="PROSITE" id="PS50883">
    <property type="entry name" value="EAL"/>
    <property type="match status" value="1"/>
</dbReference>
<dbReference type="GO" id="GO:0005886">
    <property type="term" value="C:plasma membrane"/>
    <property type="evidence" value="ECO:0007669"/>
    <property type="project" value="UniProtKB-SubCell"/>
</dbReference>
<dbReference type="CDD" id="cd01948">
    <property type="entry name" value="EAL"/>
    <property type="match status" value="1"/>
</dbReference>
<dbReference type="InterPro" id="IPR001633">
    <property type="entry name" value="EAL_dom"/>
</dbReference>
<dbReference type="InterPro" id="IPR050706">
    <property type="entry name" value="Cyclic-di-GMP_PDE-like"/>
</dbReference>
<dbReference type="Pfam" id="PF12792">
    <property type="entry name" value="CSS-motif"/>
    <property type="match status" value="1"/>
</dbReference>
<comment type="catalytic activity">
    <reaction evidence="9">
        <text>3',3'-c-di-GMP + H2O = 5'-phosphoguanylyl(3'-&gt;5')guanosine + H(+)</text>
        <dbReference type="Rhea" id="RHEA:24902"/>
        <dbReference type="ChEBI" id="CHEBI:15377"/>
        <dbReference type="ChEBI" id="CHEBI:15378"/>
        <dbReference type="ChEBI" id="CHEBI:58754"/>
        <dbReference type="ChEBI" id="CHEBI:58805"/>
        <dbReference type="EC" id="3.1.4.52"/>
    </reaction>
</comment>
<dbReference type="InterPro" id="IPR035919">
    <property type="entry name" value="EAL_sf"/>
</dbReference>
<evidence type="ECO:0000256" key="1">
    <source>
        <dbReference type="ARBA" id="ARBA00004651"/>
    </source>
</evidence>
<dbReference type="PANTHER" id="PTHR33121">
    <property type="entry name" value="CYCLIC DI-GMP PHOSPHODIESTERASE PDEF"/>
    <property type="match status" value="1"/>
</dbReference>
<organism evidence="12 13">
    <name type="scientific">Methylobrevis pamukkalensis</name>
    <dbReference type="NCBI Taxonomy" id="1439726"/>
    <lineage>
        <taxon>Bacteria</taxon>
        <taxon>Pseudomonadati</taxon>
        <taxon>Pseudomonadota</taxon>
        <taxon>Alphaproteobacteria</taxon>
        <taxon>Hyphomicrobiales</taxon>
        <taxon>Pleomorphomonadaceae</taxon>
        <taxon>Methylobrevis</taxon>
    </lineage>
</organism>
<gene>
    <name evidence="12" type="primary">cph2_5</name>
    <name evidence="12" type="ORF">A6302_03690</name>
</gene>
<dbReference type="Proteomes" id="UP000094622">
    <property type="component" value="Unassembled WGS sequence"/>
</dbReference>
<protein>
    <recommendedName>
        <fullName evidence="2">cyclic-guanylate-specific phosphodiesterase</fullName>
        <ecNumber evidence="2">3.1.4.52</ecNumber>
    </recommendedName>
</protein>
<dbReference type="SMART" id="SM00052">
    <property type="entry name" value="EAL"/>
    <property type="match status" value="1"/>
</dbReference>
<evidence type="ECO:0000256" key="4">
    <source>
        <dbReference type="ARBA" id="ARBA00022636"/>
    </source>
</evidence>
<accession>A0A1E3GZN0</accession>
<name>A0A1E3GZN0_9HYPH</name>
<evidence type="ECO:0000256" key="5">
    <source>
        <dbReference type="ARBA" id="ARBA00022692"/>
    </source>
</evidence>
<dbReference type="Pfam" id="PF00563">
    <property type="entry name" value="EAL"/>
    <property type="match status" value="1"/>
</dbReference>
<keyword evidence="13" id="KW-1185">Reference proteome</keyword>
<evidence type="ECO:0000256" key="9">
    <source>
        <dbReference type="ARBA" id="ARBA00034290"/>
    </source>
</evidence>
<dbReference type="PANTHER" id="PTHR33121:SF56">
    <property type="entry name" value="SIGNALLING PROTEIN WITH EAL AND C2 DOMAINS"/>
    <property type="match status" value="1"/>
</dbReference>
<evidence type="ECO:0000256" key="7">
    <source>
        <dbReference type="ARBA" id="ARBA00022989"/>
    </source>
</evidence>
<dbReference type="RefSeq" id="WP_069307971.1">
    <property type="nucleotide sequence ID" value="NZ_MCRJ01000116.1"/>
</dbReference>
<feature type="domain" description="EAL" evidence="11">
    <location>
        <begin position="264"/>
        <end position="517"/>
    </location>
</feature>